<keyword evidence="2" id="KW-0812">Transmembrane</keyword>
<gene>
    <name evidence="5" type="ORF">RxyAA322_23540</name>
</gene>
<dbReference type="OrthoDB" id="9766847at2"/>
<keyword evidence="2" id="KW-1133">Transmembrane helix</keyword>
<dbReference type="GO" id="GO:0071555">
    <property type="term" value="P:cell wall organization"/>
    <property type="evidence" value="ECO:0007669"/>
    <property type="project" value="TreeGrafter"/>
</dbReference>
<dbReference type="Gene3D" id="3.90.1310.10">
    <property type="entry name" value="Penicillin-binding protein 2a (Domain 2)"/>
    <property type="match status" value="1"/>
</dbReference>
<dbReference type="Gene3D" id="3.40.710.10">
    <property type="entry name" value="DD-peptidase/beta-lactamase superfamily"/>
    <property type="match status" value="1"/>
</dbReference>
<dbReference type="SUPFAM" id="SSF56601">
    <property type="entry name" value="beta-lactamase/transpeptidase-like"/>
    <property type="match status" value="1"/>
</dbReference>
<evidence type="ECO:0000259" key="3">
    <source>
        <dbReference type="Pfam" id="PF00905"/>
    </source>
</evidence>
<name>A0A510HKF5_9ACTN</name>
<sequence>MNAHVRRTFYLFVAGFVALIGMLAYWQVYARESLANNPENGLQTRRAIESPRGLILARDGETVLARSVERPSESGNNPTYERVYPQGPLYAGVVGYWSTRYGATGIEIAENSNLSGNADPATLDELINQISGGPRPGNNVTLTIDPQLQRLAYELLAASNTGRGSVVAVDPKTGEILALVSHPSYDPNNIDDRFRELQQDPSQPLLNRATQGLYPPGSVFKVVTAAAALKSGVSPTAVFFDDGTYEQPGYTVTNYGGASYGRVTFAQALALSINTVFAQIAVEEVGRQLLYATARDFGFGSSYEEFPLEISASRLGEGNLAQIAFGQDTVLSNVFQMALVAATVANDGTMMEPHLVKEVRSPDGIIIERASPQREREVLDPQTAATLKEMMVGVVESGSATAAQIAGVEVAGKTGTAEVPPNAPHSWFIAFAPADDPRIAVAVLVENGGDGEKQALPIARQLIASYLDLPSRTAPQQNPAAPNLPEGLPQQLPGELQNLPQRLFGENGRP</sequence>
<accession>A0A510HKF5</accession>
<dbReference type="GO" id="GO:0008658">
    <property type="term" value="F:penicillin binding"/>
    <property type="evidence" value="ECO:0007669"/>
    <property type="project" value="InterPro"/>
</dbReference>
<dbReference type="InterPro" id="IPR012338">
    <property type="entry name" value="Beta-lactam/transpept-like"/>
</dbReference>
<proteinExistence type="predicted"/>
<feature type="domain" description="Penicillin-binding protein transpeptidase" evidence="3">
    <location>
        <begin position="164"/>
        <end position="463"/>
    </location>
</feature>
<feature type="transmembrane region" description="Helical" evidence="2">
    <location>
        <begin position="9"/>
        <end position="28"/>
    </location>
</feature>
<dbReference type="GO" id="GO:0071972">
    <property type="term" value="F:peptidoglycan L,D-transpeptidase activity"/>
    <property type="evidence" value="ECO:0007669"/>
    <property type="project" value="TreeGrafter"/>
</dbReference>
<dbReference type="Pfam" id="PF00905">
    <property type="entry name" value="Transpeptidase"/>
    <property type="match status" value="1"/>
</dbReference>
<dbReference type="PANTHER" id="PTHR30627:SF24">
    <property type="entry name" value="PENICILLIN-BINDING PROTEIN 4B"/>
    <property type="match status" value="1"/>
</dbReference>
<dbReference type="EMBL" id="AP019791">
    <property type="protein sequence ID" value="BBL80500.1"/>
    <property type="molecule type" value="Genomic_DNA"/>
</dbReference>
<dbReference type="InterPro" id="IPR050515">
    <property type="entry name" value="Beta-lactam/transpept"/>
</dbReference>
<dbReference type="RefSeq" id="WP_143528498.1">
    <property type="nucleotide sequence ID" value="NZ_AP019791.1"/>
</dbReference>
<organism evidence="5 6">
    <name type="scientific">Rubrobacter xylanophilus</name>
    <dbReference type="NCBI Taxonomy" id="49319"/>
    <lineage>
        <taxon>Bacteria</taxon>
        <taxon>Bacillati</taxon>
        <taxon>Actinomycetota</taxon>
        <taxon>Rubrobacteria</taxon>
        <taxon>Rubrobacterales</taxon>
        <taxon>Rubrobacteraceae</taxon>
        <taxon>Rubrobacter</taxon>
    </lineage>
</organism>
<dbReference type="Pfam" id="PF21922">
    <property type="entry name" value="PBP_dimer_2"/>
    <property type="match status" value="1"/>
</dbReference>
<feature type="domain" description="Penicillin binding protein A dimerisation" evidence="4">
    <location>
        <begin position="52"/>
        <end position="140"/>
    </location>
</feature>
<evidence type="ECO:0000256" key="2">
    <source>
        <dbReference type="SAM" id="Phobius"/>
    </source>
</evidence>
<keyword evidence="6" id="KW-1185">Reference proteome</keyword>
<feature type="compositionally biased region" description="Low complexity" evidence="1">
    <location>
        <begin position="474"/>
        <end position="483"/>
    </location>
</feature>
<evidence type="ECO:0000256" key="1">
    <source>
        <dbReference type="SAM" id="MobiDB-lite"/>
    </source>
</evidence>
<dbReference type="GO" id="GO:0005886">
    <property type="term" value="C:plasma membrane"/>
    <property type="evidence" value="ECO:0007669"/>
    <property type="project" value="TreeGrafter"/>
</dbReference>
<dbReference type="InterPro" id="IPR054120">
    <property type="entry name" value="PBPA_dimer"/>
</dbReference>
<evidence type="ECO:0000313" key="5">
    <source>
        <dbReference type="EMBL" id="BBL80500.1"/>
    </source>
</evidence>
<keyword evidence="2" id="KW-0472">Membrane</keyword>
<dbReference type="InterPro" id="IPR001460">
    <property type="entry name" value="PCN-bd_Tpept"/>
</dbReference>
<dbReference type="Proteomes" id="UP000318065">
    <property type="component" value="Chromosome"/>
</dbReference>
<protein>
    <submittedName>
        <fullName evidence="5">Penicillin-binding protein</fullName>
    </submittedName>
</protein>
<reference evidence="5" key="1">
    <citation type="journal article" date="2019" name="Microbiol. Resour. Announc.">
        <title>Complete Genome Sequence of Rubrobacter xylanophilus Strain AA3-22, Isolated from Arima Onsen in Japan.</title>
        <authorList>
            <person name="Tomariguchi N."/>
            <person name="Miyazaki K."/>
        </authorList>
    </citation>
    <scope>NUCLEOTIDE SEQUENCE [LARGE SCALE GENOMIC DNA]</scope>
    <source>
        <strain evidence="5">AA3-22</strain>
    </source>
</reference>
<evidence type="ECO:0000259" key="4">
    <source>
        <dbReference type="Pfam" id="PF21922"/>
    </source>
</evidence>
<dbReference type="PANTHER" id="PTHR30627">
    <property type="entry name" value="PEPTIDOGLYCAN D,D-TRANSPEPTIDASE"/>
    <property type="match status" value="1"/>
</dbReference>
<evidence type="ECO:0000313" key="6">
    <source>
        <dbReference type="Proteomes" id="UP000318065"/>
    </source>
</evidence>
<dbReference type="AlphaFoldDB" id="A0A510HKF5"/>
<feature type="region of interest" description="Disordered" evidence="1">
    <location>
        <begin position="472"/>
        <end position="510"/>
    </location>
</feature>